<dbReference type="PANTHER" id="PTHR35381">
    <property type="entry name" value="EF-HAND DOMAIN-CONTAINING PROTEIN"/>
    <property type="match status" value="1"/>
</dbReference>
<feature type="region of interest" description="Disordered" evidence="1">
    <location>
        <begin position="112"/>
        <end position="132"/>
    </location>
</feature>
<evidence type="ECO:0000313" key="3">
    <source>
        <dbReference type="Proteomes" id="UP001642464"/>
    </source>
</evidence>
<accession>A0ABP0L641</accession>
<sequence>MDRLRDIKQKNELDGCTFKPEIDQRSEELISQRLARLKITGTLYDSLYEDAVRRRERQLESTRVLPPGVTFQPDIGLDPNRPSSENKEDFINRLAYSKSYSDRWVSLRRQKQEQERQLKAPERTSEVPSTDRTRAFGGAEQVRLAHWRLSLRTCPGEGVLIAGSGATTLHSAHGGELSAAL</sequence>
<comment type="caution">
    <text evidence="2">The sequence shown here is derived from an EMBL/GenBank/DDBJ whole genome shotgun (WGS) entry which is preliminary data.</text>
</comment>
<evidence type="ECO:0000313" key="2">
    <source>
        <dbReference type="EMBL" id="CAK9033682.1"/>
    </source>
</evidence>
<gene>
    <name evidence="2" type="ORF">SCF082_LOCUS20588</name>
</gene>
<dbReference type="EMBL" id="CAXAMM010014413">
    <property type="protein sequence ID" value="CAK9033682.1"/>
    <property type="molecule type" value="Genomic_DNA"/>
</dbReference>
<reference evidence="2 3" key="1">
    <citation type="submission" date="2024-02" db="EMBL/GenBank/DDBJ databases">
        <authorList>
            <person name="Chen Y."/>
            <person name="Shah S."/>
            <person name="Dougan E. K."/>
            <person name="Thang M."/>
            <person name="Chan C."/>
        </authorList>
    </citation>
    <scope>NUCLEOTIDE SEQUENCE [LARGE SCALE GENOMIC DNA]</scope>
</reference>
<proteinExistence type="predicted"/>
<protein>
    <submittedName>
        <fullName evidence="2">Ras-related protein Rab-35</fullName>
    </submittedName>
</protein>
<dbReference type="PANTHER" id="PTHR35381:SF1">
    <property type="entry name" value="EF-HAND DOMAIN-CONTAINING PROTEIN"/>
    <property type="match status" value="1"/>
</dbReference>
<evidence type="ECO:0000256" key="1">
    <source>
        <dbReference type="SAM" id="MobiDB-lite"/>
    </source>
</evidence>
<dbReference type="Proteomes" id="UP001642464">
    <property type="component" value="Unassembled WGS sequence"/>
</dbReference>
<organism evidence="2 3">
    <name type="scientific">Durusdinium trenchii</name>
    <dbReference type="NCBI Taxonomy" id="1381693"/>
    <lineage>
        <taxon>Eukaryota</taxon>
        <taxon>Sar</taxon>
        <taxon>Alveolata</taxon>
        <taxon>Dinophyceae</taxon>
        <taxon>Suessiales</taxon>
        <taxon>Symbiodiniaceae</taxon>
        <taxon>Durusdinium</taxon>
    </lineage>
</organism>
<keyword evidence="3" id="KW-1185">Reference proteome</keyword>
<name>A0ABP0L641_9DINO</name>